<gene>
    <name evidence="3" type="ORF">MNOR_LOCUS15250</name>
</gene>
<keyword evidence="1" id="KW-0175">Coiled coil</keyword>
<name>A0AAV2QTI8_MEGNR</name>
<proteinExistence type="predicted"/>
<keyword evidence="4" id="KW-1185">Reference proteome</keyword>
<dbReference type="AlphaFoldDB" id="A0AAV2QTI8"/>
<comment type="caution">
    <text evidence="3">The sequence shown here is derived from an EMBL/GenBank/DDBJ whole genome shotgun (WGS) entry which is preliminary data.</text>
</comment>
<dbReference type="Proteomes" id="UP001497623">
    <property type="component" value="Unassembled WGS sequence"/>
</dbReference>
<reference evidence="3 4" key="1">
    <citation type="submission" date="2024-05" db="EMBL/GenBank/DDBJ databases">
        <authorList>
            <person name="Wallberg A."/>
        </authorList>
    </citation>
    <scope>NUCLEOTIDE SEQUENCE [LARGE SCALE GENOMIC DNA]</scope>
</reference>
<dbReference type="InterPro" id="IPR009533">
    <property type="entry name" value="FAM107"/>
</dbReference>
<evidence type="ECO:0000256" key="2">
    <source>
        <dbReference type="SAM" id="MobiDB-lite"/>
    </source>
</evidence>
<feature type="non-terminal residue" evidence="3">
    <location>
        <position position="214"/>
    </location>
</feature>
<evidence type="ECO:0000256" key="1">
    <source>
        <dbReference type="ARBA" id="ARBA00023054"/>
    </source>
</evidence>
<evidence type="ECO:0000313" key="3">
    <source>
        <dbReference type="EMBL" id="CAL4094834.1"/>
    </source>
</evidence>
<organism evidence="3 4">
    <name type="scientific">Meganyctiphanes norvegica</name>
    <name type="common">Northern krill</name>
    <name type="synonym">Thysanopoda norvegica</name>
    <dbReference type="NCBI Taxonomy" id="48144"/>
    <lineage>
        <taxon>Eukaryota</taxon>
        <taxon>Metazoa</taxon>
        <taxon>Ecdysozoa</taxon>
        <taxon>Arthropoda</taxon>
        <taxon>Crustacea</taxon>
        <taxon>Multicrustacea</taxon>
        <taxon>Malacostraca</taxon>
        <taxon>Eumalacostraca</taxon>
        <taxon>Eucarida</taxon>
        <taxon>Euphausiacea</taxon>
        <taxon>Euphausiidae</taxon>
        <taxon>Meganyctiphanes</taxon>
    </lineage>
</organism>
<sequence>MSHLRRAGAVAVLPPLPDPRTRVLHPVVKSSREVQLKALRELHNQARHHTHPECAYGNMIPEPDYSDDEQAEANTKSAIVNRNNTFNNATALDNNRVDNVSLVIGYCLSNRNLFTDNERSVYRVYRLCYDVGVNVLNQKTELQRALEKQKDKKALKEQAVERQEQLTPLQKAMESRAQKIEKDTEKDDNKISEKDKNSSEFEKVHAKLRGKLEI</sequence>
<protein>
    <submittedName>
        <fullName evidence="3">Uncharacterized protein</fullName>
    </submittedName>
</protein>
<evidence type="ECO:0000313" key="4">
    <source>
        <dbReference type="Proteomes" id="UP001497623"/>
    </source>
</evidence>
<dbReference type="Pfam" id="PF06625">
    <property type="entry name" value="DUF1151"/>
    <property type="match status" value="1"/>
</dbReference>
<feature type="compositionally biased region" description="Basic and acidic residues" evidence="2">
    <location>
        <begin position="173"/>
        <end position="202"/>
    </location>
</feature>
<dbReference type="PANTHER" id="PTHR16768:SF5">
    <property type="entry name" value="FI14214P"/>
    <property type="match status" value="1"/>
</dbReference>
<accession>A0AAV2QTI8</accession>
<feature type="region of interest" description="Disordered" evidence="2">
    <location>
        <begin position="157"/>
        <end position="202"/>
    </location>
</feature>
<dbReference type="EMBL" id="CAXKWB010009464">
    <property type="protein sequence ID" value="CAL4094834.1"/>
    <property type="molecule type" value="Genomic_DNA"/>
</dbReference>
<dbReference type="PANTHER" id="PTHR16768">
    <property type="entry name" value="DOWN REGULATED IN RENAL CARCINOMA 1/TU3A"/>
    <property type="match status" value="1"/>
</dbReference>